<dbReference type="InterPro" id="IPR036379">
    <property type="entry name" value="A-amylase_inhib_sf"/>
</dbReference>
<dbReference type="GO" id="GO:0015066">
    <property type="term" value="F:alpha-amylase inhibitor activity"/>
    <property type="evidence" value="ECO:0007669"/>
    <property type="project" value="UniProtKB-KW"/>
</dbReference>
<dbReference type="SMART" id="SM00783">
    <property type="entry name" value="A_amylase_inhib"/>
    <property type="match status" value="1"/>
</dbReference>
<dbReference type="AlphaFoldDB" id="A0A101SNF3"/>
<evidence type="ECO:0000256" key="2">
    <source>
        <dbReference type="ARBA" id="ARBA00023157"/>
    </source>
</evidence>
<proteinExistence type="predicted"/>
<feature type="chain" id="PRO_5039543738" description="Alpha-amlyase" evidence="3">
    <location>
        <begin position="22"/>
        <end position="101"/>
    </location>
</feature>
<reference evidence="4 5" key="1">
    <citation type="submission" date="2015-10" db="EMBL/GenBank/DDBJ databases">
        <title>Draft genome sequence of Streptomyces bungoensis DSM 41781, type strain for the species Streptomyces bungoensis.</title>
        <authorList>
            <person name="Ruckert C."/>
            <person name="Winkler A."/>
            <person name="Kalinowski J."/>
            <person name="Kampfer P."/>
            <person name="Glaeser S."/>
        </authorList>
    </citation>
    <scope>NUCLEOTIDE SEQUENCE [LARGE SCALE GENOMIC DNA]</scope>
    <source>
        <strain evidence="4 5">DSM 41781</strain>
    </source>
</reference>
<dbReference type="Proteomes" id="UP000053024">
    <property type="component" value="Unassembled WGS sequence"/>
</dbReference>
<comment type="caution">
    <text evidence="4">The sequence shown here is derived from an EMBL/GenBank/DDBJ whole genome shotgun (WGS) entry which is preliminary data.</text>
</comment>
<feature type="signal peptide" evidence="3">
    <location>
        <begin position="1"/>
        <end position="21"/>
    </location>
</feature>
<keyword evidence="3" id="KW-0732">Signal</keyword>
<accession>A0A101SNF3</accession>
<keyword evidence="5" id="KW-1185">Reference proteome</keyword>
<name>A0A101SNF3_9ACTN</name>
<dbReference type="Pfam" id="PF01356">
    <property type="entry name" value="A_amylase_inhib"/>
    <property type="match status" value="1"/>
</dbReference>
<dbReference type="Gene3D" id="2.60.40.20">
    <property type="entry name" value="Alpha-amylase inhibitor"/>
    <property type="match status" value="1"/>
</dbReference>
<gene>
    <name evidence="4" type="ORF">AQJ66_34235</name>
</gene>
<dbReference type="EMBL" id="LMWX01000066">
    <property type="protein sequence ID" value="KUN77028.1"/>
    <property type="molecule type" value="Genomic_DNA"/>
</dbReference>
<keyword evidence="2" id="KW-1015">Disulfide bond</keyword>
<sequence length="101" mass="10321">MKHALLTASVVIASSIPLTLAAPTPAAAQTLSPAPACVSLYESWRYVNASNDCADTVSVATVYQDGATGLCYTLPSGAFSTVGEGYLGLHGHADHLALCQP</sequence>
<evidence type="ECO:0000313" key="5">
    <source>
        <dbReference type="Proteomes" id="UP000053024"/>
    </source>
</evidence>
<dbReference type="SUPFAM" id="SSF49498">
    <property type="entry name" value="alpha-Amylase inhibitor tendamistat"/>
    <property type="match status" value="1"/>
</dbReference>
<keyword evidence="1" id="KW-0022">Alpha-amylase inhibitor</keyword>
<evidence type="ECO:0000256" key="1">
    <source>
        <dbReference type="ARBA" id="ARBA00022579"/>
    </source>
</evidence>
<protein>
    <recommendedName>
        <fullName evidence="6">Alpha-amlyase</fullName>
    </recommendedName>
</protein>
<dbReference type="InterPro" id="IPR000833">
    <property type="entry name" value="A-amylase_inhib"/>
</dbReference>
<evidence type="ECO:0008006" key="6">
    <source>
        <dbReference type="Google" id="ProtNLM"/>
    </source>
</evidence>
<organism evidence="4 5">
    <name type="scientific">Streptomyces bungoensis</name>
    <dbReference type="NCBI Taxonomy" id="285568"/>
    <lineage>
        <taxon>Bacteria</taxon>
        <taxon>Bacillati</taxon>
        <taxon>Actinomycetota</taxon>
        <taxon>Actinomycetes</taxon>
        <taxon>Kitasatosporales</taxon>
        <taxon>Streptomycetaceae</taxon>
        <taxon>Streptomyces</taxon>
    </lineage>
</organism>
<evidence type="ECO:0000256" key="3">
    <source>
        <dbReference type="SAM" id="SignalP"/>
    </source>
</evidence>
<evidence type="ECO:0000313" key="4">
    <source>
        <dbReference type="EMBL" id="KUN77028.1"/>
    </source>
</evidence>